<organism evidence="2 3">
    <name type="scientific">Streptomyces kaniharaensis</name>
    <dbReference type="NCBI Taxonomy" id="212423"/>
    <lineage>
        <taxon>Bacteria</taxon>
        <taxon>Bacillati</taxon>
        <taxon>Actinomycetota</taxon>
        <taxon>Actinomycetes</taxon>
        <taxon>Kitasatosporales</taxon>
        <taxon>Streptomycetaceae</taxon>
        <taxon>Streptomyces</taxon>
    </lineage>
</organism>
<proteinExistence type="predicted"/>
<comment type="caution">
    <text evidence="2">The sequence shown here is derived from an EMBL/GenBank/DDBJ whole genome shotgun (WGS) entry which is preliminary data.</text>
</comment>
<dbReference type="Proteomes" id="UP000450000">
    <property type="component" value="Unassembled WGS sequence"/>
</dbReference>
<dbReference type="AlphaFoldDB" id="A0A6N7KL94"/>
<sequence>MLTAAVERLAEHCAAEKPARARAVLARVTPVLPAVDEALVRSAGRSAGFAHLLVQCPQDAVPTPPDGPGWSGCGPGGGRAGPAVRRRRGGAGRARAGRGPGGALNPYSGA</sequence>
<evidence type="ECO:0000313" key="2">
    <source>
        <dbReference type="EMBL" id="MQS12290.1"/>
    </source>
</evidence>
<accession>A0A6N7KL94</accession>
<keyword evidence="3" id="KW-1185">Reference proteome</keyword>
<protein>
    <submittedName>
        <fullName evidence="2">Uncharacterized protein</fullName>
    </submittedName>
</protein>
<gene>
    <name evidence="2" type="ORF">F7Q99_08285</name>
</gene>
<feature type="region of interest" description="Disordered" evidence="1">
    <location>
        <begin position="60"/>
        <end position="110"/>
    </location>
</feature>
<name>A0A6N7KL94_9ACTN</name>
<evidence type="ECO:0000313" key="3">
    <source>
        <dbReference type="Proteomes" id="UP000450000"/>
    </source>
</evidence>
<dbReference type="EMBL" id="WBOF01000001">
    <property type="protein sequence ID" value="MQS12290.1"/>
    <property type="molecule type" value="Genomic_DNA"/>
</dbReference>
<reference evidence="2 3" key="1">
    <citation type="submission" date="2019-09" db="EMBL/GenBank/DDBJ databases">
        <title>Genome Sequences of Streptomyces kaniharaensis ATCC 21070.</title>
        <authorList>
            <person name="Zhu W."/>
            <person name="De Crecy-Lagard V."/>
            <person name="Richards N.G."/>
        </authorList>
    </citation>
    <scope>NUCLEOTIDE SEQUENCE [LARGE SCALE GENOMIC DNA]</scope>
    <source>
        <strain evidence="2 3">SF-557</strain>
    </source>
</reference>
<feature type="compositionally biased region" description="Gly residues" evidence="1">
    <location>
        <begin position="69"/>
        <end position="80"/>
    </location>
</feature>
<evidence type="ECO:0000256" key="1">
    <source>
        <dbReference type="SAM" id="MobiDB-lite"/>
    </source>
</evidence>